<dbReference type="Proteomes" id="UP001169574">
    <property type="component" value="Unassembled WGS sequence"/>
</dbReference>
<dbReference type="Pfam" id="PF20093">
    <property type="entry name" value="DUF6484"/>
    <property type="match status" value="1"/>
</dbReference>
<dbReference type="RefSeq" id="WP_049001332.1">
    <property type="nucleotide sequence ID" value="NZ_CADCYN010000001.1"/>
</dbReference>
<dbReference type="AlphaFoldDB" id="A0AAN4EQ35"/>
<dbReference type="InterPro" id="IPR045506">
    <property type="entry name" value="DUF6484"/>
</dbReference>
<gene>
    <name evidence="2" type="ORF">P7U51_000273</name>
</gene>
<organism evidence="2 3">
    <name type="scientific">Citrobacter freundii</name>
    <dbReference type="NCBI Taxonomy" id="546"/>
    <lineage>
        <taxon>Bacteria</taxon>
        <taxon>Pseudomonadati</taxon>
        <taxon>Pseudomonadota</taxon>
        <taxon>Gammaproteobacteria</taxon>
        <taxon>Enterobacterales</taxon>
        <taxon>Enterobacteriaceae</taxon>
        <taxon>Citrobacter</taxon>
        <taxon>Citrobacter freundii complex</taxon>
    </lineage>
</organism>
<evidence type="ECO:0000259" key="1">
    <source>
        <dbReference type="Pfam" id="PF20093"/>
    </source>
</evidence>
<protein>
    <recommendedName>
        <fullName evidence="1">DUF6484 domain-containing protein</fullName>
    </recommendedName>
</protein>
<evidence type="ECO:0000313" key="2">
    <source>
        <dbReference type="EMBL" id="EMM7455834.1"/>
    </source>
</evidence>
<sequence length="176" mass="19227">MMEQQRITHNLWSENNQPEKTDLLEDILSHQSGKLSESVNVVPELIVGQIISIGDSGRLLIQCSCAEKPIVALSLGIVAQTFIGRMCTIQFISGNASHPVVTGILPDEWPSAQNQHDSDDPDVKRVVLKAEHELVLQCGESKIILSADGLIQIRALYIDSQAQATHRLKGGSVQVN</sequence>
<comment type="caution">
    <text evidence="2">The sequence shown here is derived from an EMBL/GenBank/DDBJ whole genome shotgun (WGS) entry which is preliminary data.</text>
</comment>
<dbReference type="EMBL" id="ABLGCN030000001">
    <property type="protein sequence ID" value="EMM7455834.1"/>
    <property type="molecule type" value="Genomic_DNA"/>
</dbReference>
<proteinExistence type="predicted"/>
<feature type="domain" description="DUF6484" evidence="1">
    <location>
        <begin position="47"/>
        <end position="105"/>
    </location>
</feature>
<accession>A0AAN4EQ35</accession>
<evidence type="ECO:0000313" key="3">
    <source>
        <dbReference type="Proteomes" id="UP001169574"/>
    </source>
</evidence>
<name>A0AAN4EQ35_CITFR</name>
<reference evidence="2" key="1">
    <citation type="submission" date="2024-02" db="EMBL/GenBank/DDBJ databases">
        <authorList>
            <consortium name="Clinical and Environmental Microbiology Branch: Whole genome sequencing antimicrobial resistance pathogens in the healthcare setting"/>
        </authorList>
    </citation>
    <scope>NUCLEOTIDE SEQUENCE</scope>
    <source>
        <strain evidence="2">Whole organism</strain>
    </source>
</reference>